<dbReference type="InterPro" id="IPR056772">
    <property type="entry name" value="RecA-like_ORC2"/>
</dbReference>
<keyword evidence="3 5" id="KW-0235">DNA replication</keyword>
<comment type="function">
    <text evidence="5">Component of the origin recognition complex (ORC) that binds origins of replication. DNA-binding is ATP-dependent. ORC is required to assemble the pre-replication complex necessary to initiate DNA replication.</text>
</comment>
<dbReference type="GO" id="GO:0005664">
    <property type="term" value="C:nuclear origin of replication recognition complex"/>
    <property type="evidence" value="ECO:0007669"/>
    <property type="project" value="UniProtKB-UniRule"/>
</dbReference>
<dbReference type="Pfam" id="PF24882">
    <property type="entry name" value="WHD_ORC2"/>
    <property type="match status" value="1"/>
</dbReference>
<dbReference type="GO" id="GO:0006260">
    <property type="term" value="P:DNA replication"/>
    <property type="evidence" value="ECO:0007669"/>
    <property type="project" value="UniProtKB-UniRule"/>
</dbReference>
<dbReference type="InterPro" id="IPR007220">
    <property type="entry name" value="ORC2"/>
</dbReference>
<dbReference type="InterPro" id="IPR056773">
    <property type="entry name" value="WHD_ORC2"/>
</dbReference>
<dbReference type="PANTHER" id="PTHR14052:SF0">
    <property type="entry name" value="ORIGIN RECOGNITION COMPLEX SUBUNIT 2"/>
    <property type="match status" value="1"/>
</dbReference>
<comment type="subunit">
    <text evidence="5">Component of the origin recognition complex (ORC).</text>
</comment>
<feature type="domain" description="Origin recognition complex subunit 2 winged-helix" evidence="8">
    <location>
        <begin position="180"/>
        <end position="239"/>
    </location>
</feature>
<comment type="subcellular location">
    <subcellularLocation>
        <location evidence="1 5">Nucleus</location>
    </subcellularLocation>
</comment>
<evidence type="ECO:0000256" key="5">
    <source>
        <dbReference type="RuleBase" id="RU368084"/>
    </source>
</evidence>
<feature type="compositionally biased region" description="Low complexity" evidence="6">
    <location>
        <begin position="29"/>
        <end position="39"/>
    </location>
</feature>
<evidence type="ECO:0000256" key="6">
    <source>
        <dbReference type="SAM" id="MobiDB-lite"/>
    </source>
</evidence>
<accession>A0A7S0GU76</accession>
<evidence type="ECO:0000256" key="2">
    <source>
        <dbReference type="ARBA" id="ARBA00007421"/>
    </source>
</evidence>
<evidence type="ECO:0000259" key="7">
    <source>
        <dbReference type="Pfam" id="PF04084"/>
    </source>
</evidence>
<feature type="region of interest" description="Disordered" evidence="6">
    <location>
        <begin position="1"/>
        <end position="50"/>
    </location>
</feature>
<evidence type="ECO:0000313" key="9">
    <source>
        <dbReference type="EMBL" id="CAD8437307.1"/>
    </source>
</evidence>
<sequence length="251" mass="27728">MMHRVDDAAGDRPSGDGQTRSGPRRTARRTSSAGAANANAEKRTDLSLAPLAERGADGDFQPAKRLYIVLHNIDGAQLRSPEAQAVLGELASMPRVHLIASVDHVNAPLLWSKREAARFNWVWRKATTFAPYAVETSFAPQLLASRGEERHIRGAVNVLKSLTSNARDIFRVLAEYQLANPEEKGMGFHAFYTECRSQFLATSEVTLRSHLTEFVDHELTRTRKGSDGEDVVHAPFESDVLAQLLKEIQGV</sequence>
<dbReference type="EMBL" id="HBEN01005632">
    <property type="protein sequence ID" value="CAD8437307.1"/>
    <property type="molecule type" value="Transcribed_RNA"/>
</dbReference>
<protein>
    <recommendedName>
        <fullName evidence="5">Origin recognition complex subunit 2</fullName>
    </recommendedName>
</protein>
<comment type="similarity">
    <text evidence="2 5">Belongs to the ORC2 family.</text>
</comment>
<keyword evidence="4 5" id="KW-0539">Nucleus</keyword>
<gene>
    <name evidence="9" type="ORF">MSP1401_LOCUS4603</name>
</gene>
<dbReference type="AlphaFoldDB" id="A0A7S0GU76"/>
<evidence type="ECO:0000256" key="4">
    <source>
        <dbReference type="ARBA" id="ARBA00023242"/>
    </source>
</evidence>
<reference evidence="9" key="1">
    <citation type="submission" date="2021-01" db="EMBL/GenBank/DDBJ databases">
        <authorList>
            <person name="Corre E."/>
            <person name="Pelletier E."/>
            <person name="Niang G."/>
            <person name="Scheremetjew M."/>
            <person name="Finn R."/>
            <person name="Kale V."/>
            <person name="Holt S."/>
            <person name="Cochrane G."/>
            <person name="Meng A."/>
            <person name="Brown T."/>
            <person name="Cohen L."/>
        </authorList>
    </citation>
    <scope>NUCLEOTIDE SEQUENCE</scope>
    <source>
        <strain evidence="9">CCAC1681</strain>
    </source>
</reference>
<evidence type="ECO:0000259" key="8">
    <source>
        <dbReference type="Pfam" id="PF24882"/>
    </source>
</evidence>
<evidence type="ECO:0000256" key="1">
    <source>
        <dbReference type="ARBA" id="ARBA00004123"/>
    </source>
</evidence>
<dbReference type="Pfam" id="PF04084">
    <property type="entry name" value="RecA-like_ORC2"/>
    <property type="match status" value="1"/>
</dbReference>
<organism evidence="9">
    <name type="scientific">Micromonas pusilla</name>
    <name type="common">Picoplanktonic green alga</name>
    <name type="synonym">Chromulina pusilla</name>
    <dbReference type="NCBI Taxonomy" id="38833"/>
    <lineage>
        <taxon>Eukaryota</taxon>
        <taxon>Viridiplantae</taxon>
        <taxon>Chlorophyta</taxon>
        <taxon>Mamiellophyceae</taxon>
        <taxon>Mamiellales</taxon>
        <taxon>Mamiellaceae</taxon>
        <taxon>Micromonas</taxon>
    </lineage>
</organism>
<proteinExistence type="inferred from homology"/>
<feature type="domain" description="Origin recognition complex subunit 2 RecA-like" evidence="7">
    <location>
        <begin position="44"/>
        <end position="125"/>
    </location>
</feature>
<evidence type="ECO:0000256" key="3">
    <source>
        <dbReference type="ARBA" id="ARBA00022705"/>
    </source>
</evidence>
<dbReference type="GO" id="GO:0003688">
    <property type="term" value="F:DNA replication origin binding"/>
    <property type="evidence" value="ECO:0007669"/>
    <property type="project" value="UniProtKB-UniRule"/>
</dbReference>
<name>A0A7S0GU76_MICPS</name>
<feature type="compositionally biased region" description="Basic and acidic residues" evidence="6">
    <location>
        <begin position="1"/>
        <end position="14"/>
    </location>
</feature>
<dbReference type="PANTHER" id="PTHR14052">
    <property type="entry name" value="ORIGIN RECOGNITION COMPLEX SUBUNIT 2"/>
    <property type="match status" value="1"/>
</dbReference>